<name>A0A0K9NQP4_ZOSMR</name>
<feature type="compositionally biased region" description="Basic and acidic residues" evidence="1">
    <location>
        <begin position="251"/>
        <end position="270"/>
    </location>
</feature>
<feature type="compositionally biased region" description="Acidic residues" evidence="1">
    <location>
        <begin position="449"/>
        <end position="464"/>
    </location>
</feature>
<feature type="region of interest" description="Disordered" evidence="1">
    <location>
        <begin position="440"/>
        <end position="474"/>
    </location>
</feature>
<accession>A0A0K9NQP4</accession>
<keyword evidence="3" id="KW-1185">Reference proteome</keyword>
<dbReference type="PANTHER" id="PTHR21654">
    <property type="entry name" value="FI21293P1"/>
    <property type="match status" value="1"/>
</dbReference>
<gene>
    <name evidence="2" type="ORF">ZOSMA_77G00680</name>
</gene>
<dbReference type="Proteomes" id="UP000036987">
    <property type="component" value="Unassembled WGS sequence"/>
</dbReference>
<feature type="compositionally biased region" description="Polar residues" evidence="1">
    <location>
        <begin position="145"/>
        <end position="155"/>
    </location>
</feature>
<sequence length="474" mass="55217">MEQFMVDGICSDMSQPRKQQQHDINQPFPYQYQHHLHQHQQQQQQQQQQYYHHHHHHLIHPYPLHHLPHFQQEEDFSTPTPPPEQQLVHQQMFVPLPAVHDFHYHHHPIPITHQLFQQTHQFHLFHQEQQRRQQNTHQLDLHIDPQTSPEKSTSPPRIGVGNSGGGGGIPAFLAPSMNFSLSVNEKSTGAGCNNDDAILQQSDEVDGSDSHWPHPPTSSREDNHVAIKEPFWRPLDLDTDYKEKNLHHHRQTEMEEDGKTTSYHEERTEEAGSNYKLFSELEAICKTTGSSSALTGENPPPPTLAPGLISPVEDIRPEDGGDDIDHHLSSSSRELKGRRRRKKRKRRKKRRIKEQLNSIVIFFETLVKELVDRQEILHGKFFEVLEKRDSERMAMESMWREEEARNSTREAKAKEQEHAMAAAREGAILSFLEKISRENFINENNNINNEEEEEENESDDDDDNNNNNHEDDGK</sequence>
<organism evidence="2 3">
    <name type="scientific">Zostera marina</name>
    <name type="common">Eelgrass</name>
    <dbReference type="NCBI Taxonomy" id="29655"/>
    <lineage>
        <taxon>Eukaryota</taxon>
        <taxon>Viridiplantae</taxon>
        <taxon>Streptophyta</taxon>
        <taxon>Embryophyta</taxon>
        <taxon>Tracheophyta</taxon>
        <taxon>Spermatophyta</taxon>
        <taxon>Magnoliopsida</taxon>
        <taxon>Liliopsida</taxon>
        <taxon>Zosteraceae</taxon>
        <taxon>Zostera</taxon>
    </lineage>
</organism>
<feature type="region of interest" description="Disordered" evidence="1">
    <location>
        <begin position="246"/>
        <end position="271"/>
    </location>
</feature>
<feature type="region of interest" description="Disordered" evidence="1">
    <location>
        <begin position="33"/>
        <end position="55"/>
    </location>
</feature>
<evidence type="ECO:0000313" key="3">
    <source>
        <dbReference type="Proteomes" id="UP000036987"/>
    </source>
</evidence>
<evidence type="ECO:0000313" key="2">
    <source>
        <dbReference type="EMBL" id="KMZ58407.1"/>
    </source>
</evidence>
<dbReference type="PANTHER" id="PTHR21654:SF31">
    <property type="entry name" value="OS02G0104500 PROTEIN"/>
    <property type="match status" value="1"/>
</dbReference>
<comment type="caution">
    <text evidence="2">The sequence shown here is derived from an EMBL/GenBank/DDBJ whole genome shotgun (WGS) entry which is preliminary data.</text>
</comment>
<dbReference type="OMA" id="YHEERTE"/>
<feature type="compositionally biased region" description="Low complexity" evidence="1">
    <location>
        <begin position="33"/>
        <end position="50"/>
    </location>
</feature>
<dbReference type="EMBL" id="LFYR01001945">
    <property type="protein sequence ID" value="KMZ58407.1"/>
    <property type="molecule type" value="Genomic_DNA"/>
</dbReference>
<dbReference type="AlphaFoldDB" id="A0A0K9NQP4"/>
<feature type="region of interest" description="Disordered" evidence="1">
    <location>
        <begin position="143"/>
        <end position="167"/>
    </location>
</feature>
<feature type="compositionally biased region" description="Basic residues" evidence="1">
    <location>
        <begin position="336"/>
        <end position="350"/>
    </location>
</feature>
<proteinExistence type="predicted"/>
<feature type="compositionally biased region" description="Basic and acidic residues" evidence="1">
    <location>
        <begin position="313"/>
        <end position="328"/>
    </location>
</feature>
<feature type="region of interest" description="Disordered" evidence="1">
    <location>
        <begin position="290"/>
        <end position="350"/>
    </location>
</feature>
<evidence type="ECO:0000256" key="1">
    <source>
        <dbReference type="SAM" id="MobiDB-lite"/>
    </source>
</evidence>
<reference evidence="3" key="1">
    <citation type="journal article" date="2016" name="Nature">
        <title>The genome of the seagrass Zostera marina reveals angiosperm adaptation to the sea.</title>
        <authorList>
            <person name="Olsen J.L."/>
            <person name="Rouze P."/>
            <person name="Verhelst B."/>
            <person name="Lin Y.-C."/>
            <person name="Bayer T."/>
            <person name="Collen J."/>
            <person name="Dattolo E."/>
            <person name="De Paoli E."/>
            <person name="Dittami S."/>
            <person name="Maumus F."/>
            <person name="Michel G."/>
            <person name="Kersting A."/>
            <person name="Lauritano C."/>
            <person name="Lohaus R."/>
            <person name="Toepel M."/>
            <person name="Tonon T."/>
            <person name="Vanneste K."/>
            <person name="Amirebrahimi M."/>
            <person name="Brakel J."/>
            <person name="Bostroem C."/>
            <person name="Chovatia M."/>
            <person name="Grimwood J."/>
            <person name="Jenkins J.W."/>
            <person name="Jueterbock A."/>
            <person name="Mraz A."/>
            <person name="Stam W.T."/>
            <person name="Tice H."/>
            <person name="Bornberg-Bauer E."/>
            <person name="Green P.J."/>
            <person name="Pearson G.A."/>
            <person name="Procaccini G."/>
            <person name="Duarte C.M."/>
            <person name="Schmutz J."/>
            <person name="Reusch T.B.H."/>
            <person name="Van de Peer Y."/>
        </authorList>
    </citation>
    <scope>NUCLEOTIDE SEQUENCE [LARGE SCALE GENOMIC DNA]</scope>
    <source>
        <strain evidence="3">cv. Finnish</strain>
    </source>
</reference>
<dbReference type="OrthoDB" id="691673at2759"/>
<protein>
    <submittedName>
        <fullName evidence="2">Uncharacterized protein</fullName>
    </submittedName>
</protein>